<organism evidence="3 4">
    <name type="scientific">Amblyomma americanum</name>
    <name type="common">Lone star tick</name>
    <dbReference type="NCBI Taxonomy" id="6943"/>
    <lineage>
        <taxon>Eukaryota</taxon>
        <taxon>Metazoa</taxon>
        <taxon>Ecdysozoa</taxon>
        <taxon>Arthropoda</taxon>
        <taxon>Chelicerata</taxon>
        <taxon>Arachnida</taxon>
        <taxon>Acari</taxon>
        <taxon>Parasitiformes</taxon>
        <taxon>Ixodida</taxon>
        <taxon>Ixodoidea</taxon>
        <taxon>Ixodidae</taxon>
        <taxon>Amblyomminae</taxon>
        <taxon>Amblyomma</taxon>
    </lineage>
</organism>
<feature type="domain" description="Nose resistant-to-fluoxetine protein N-terminal" evidence="2">
    <location>
        <begin position="23"/>
        <end position="163"/>
    </location>
</feature>
<evidence type="ECO:0000313" key="3">
    <source>
        <dbReference type="EMBL" id="KAK8777563.1"/>
    </source>
</evidence>
<dbReference type="AlphaFoldDB" id="A0AAQ4EST6"/>
<reference evidence="3 4" key="1">
    <citation type="journal article" date="2023" name="Arcadia Sci">
        <title>De novo assembly of a long-read Amblyomma americanum tick genome.</title>
        <authorList>
            <person name="Chou S."/>
            <person name="Poskanzer K.E."/>
            <person name="Rollins M."/>
            <person name="Thuy-Boun P.S."/>
        </authorList>
    </citation>
    <scope>NUCLEOTIDE SEQUENCE [LARGE SCALE GENOMIC DNA]</scope>
    <source>
        <strain evidence="3">F_SG_1</strain>
        <tissue evidence="3">Salivary glands</tissue>
    </source>
</reference>
<gene>
    <name evidence="3" type="ORF">V5799_029092</name>
</gene>
<sequence length="311" mass="35296">MVADVFDSTWSAMSRKLLQAEVSLTCSAGLLKMARGLRNLEPWAFRLFDASGKYPSGLLQATTSDPGAFDECVETVVYDPASGRETTRAQYCNLRLRLSKDADLLKELVASFQIGHPRMAKFEDYFTHEKLSGVRVGVCVVNDCNETELQALIDTAGLANNIKYFERWENMILTAGYLSVDTFFFLRATIPLFFVIMCMYLLPAITSGPDAKTFFDKFYYEVNNHWWDLLLQVRNFRKEITFSVMPHIWYLSADFQLFTVSLAVYLLLKSHRRCLLAVFVLLSLVGCSVATWQVAGTHLNPFMVAMTETVP</sequence>
<feature type="transmembrane region" description="Helical" evidence="1">
    <location>
        <begin position="275"/>
        <end position="295"/>
    </location>
</feature>
<evidence type="ECO:0000259" key="2">
    <source>
        <dbReference type="SMART" id="SM00703"/>
    </source>
</evidence>
<feature type="transmembrane region" description="Helical" evidence="1">
    <location>
        <begin position="184"/>
        <end position="205"/>
    </location>
</feature>
<comment type="caution">
    <text evidence="3">The sequence shown here is derived from an EMBL/GenBank/DDBJ whole genome shotgun (WGS) entry which is preliminary data.</text>
</comment>
<accession>A0AAQ4EST6</accession>
<keyword evidence="1" id="KW-0472">Membrane</keyword>
<evidence type="ECO:0000256" key="1">
    <source>
        <dbReference type="SAM" id="Phobius"/>
    </source>
</evidence>
<dbReference type="Proteomes" id="UP001321473">
    <property type="component" value="Unassembled WGS sequence"/>
</dbReference>
<keyword evidence="4" id="KW-1185">Reference proteome</keyword>
<dbReference type="EMBL" id="JARKHS020011705">
    <property type="protein sequence ID" value="KAK8777563.1"/>
    <property type="molecule type" value="Genomic_DNA"/>
</dbReference>
<keyword evidence="1" id="KW-1133">Transmembrane helix</keyword>
<keyword evidence="1" id="KW-0812">Transmembrane</keyword>
<dbReference type="SMART" id="SM00703">
    <property type="entry name" value="NRF"/>
    <property type="match status" value="1"/>
</dbReference>
<evidence type="ECO:0000313" key="4">
    <source>
        <dbReference type="Proteomes" id="UP001321473"/>
    </source>
</evidence>
<dbReference type="PANTHER" id="PTHR11161:SF0">
    <property type="entry name" value="O-ACYLTRANSFERASE LIKE PROTEIN"/>
    <property type="match status" value="1"/>
</dbReference>
<dbReference type="PANTHER" id="PTHR11161">
    <property type="entry name" value="O-ACYLTRANSFERASE"/>
    <property type="match status" value="1"/>
</dbReference>
<proteinExistence type="predicted"/>
<dbReference type="InterPro" id="IPR052728">
    <property type="entry name" value="O2_lipid_transport_reg"/>
</dbReference>
<dbReference type="Pfam" id="PF20146">
    <property type="entry name" value="NRF"/>
    <property type="match status" value="1"/>
</dbReference>
<feature type="transmembrane region" description="Helical" evidence="1">
    <location>
        <begin position="248"/>
        <end position="268"/>
    </location>
</feature>
<protein>
    <recommendedName>
        <fullName evidence="2">Nose resistant-to-fluoxetine protein N-terminal domain-containing protein</fullName>
    </recommendedName>
</protein>
<dbReference type="InterPro" id="IPR006621">
    <property type="entry name" value="Nose-resist-to-fluoxetine_N"/>
</dbReference>
<name>A0AAQ4EST6_AMBAM</name>